<keyword evidence="5 13" id="KW-1133">Transmembrane helix</keyword>
<dbReference type="Pfam" id="PF00001">
    <property type="entry name" value="7tm_1"/>
    <property type="match status" value="1"/>
</dbReference>
<evidence type="ECO:0000259" key="14">
    <source>
        <dbReference type="PROSITE" id="PS50262"/>
    </source>
</evidence>
<dbReference type="Gene3D" id="1.20.1070.10">
    <property type="entry name" value="Rhodopsin 7-helix transmembrane proteins"/>
    <property type="match status" value="1"/>
</dbReference>
<evidence type="ECO:0000256" key="8">
    <source>
        <dbReference type="ARBA" id="ARBA00023159"/>
    </source>
</evidence>
<keyword evidence="8 11" id="KW-0010">Activator</keyword>
<evidence type="ECO:0000256" key="4">
    <source>
        <dbReference type="ARBA" id="ARBA00022692"/>
    </source>
</evidence>
<gene>
    <name evidence="11" type="primary">MED8</name>
    <name evidence="15" type="ORF">BSL78_08996</name>
</gene>
<dbReference type="PANTHER" id="PTHR13074">
    <property type="entry name" value="MEDIATOR OF RNA POLYMERASE II TRANSCRIPTION SUBUNIT 8"/>
    <property type="match status" value="1"/>
</dbReference>
<dbReference type="GO" id="GO:0004930">
    <property type="term" value="F:G protein-coupled receptor activity"/>
    <property type="evidence" value="ECO:0007669"/>
    <property type="project" value="InterPro"/>
</dbReference>
<dbReference type="STRING" id="307972.A0A2G8L1I7"/>
<dbReference type="InterPro" id="IPR019364">
    <property type="entry name" value="Mediatior_Med8_fun/met"/>
</dbReference>
<dbReference type="InterPro" id="IPR017452">
    <property type="entry name" value="GPCR_Rhodpsn_7TM"/>
</dbReference>
<sequence length="466" mass="51876">MDRSTRTTQLTNGYVIGSAHDENVHLFNVLELITLLSILLLSIIANCSLLIAILRSRRLRRNNHNLLVLNLIVFDLFSTFGSMTVSLIDLIYTGFLLRHPLLCRIHGTIALLGCFGNYATVALISMFRCFTVLADGRIAVKRYHVVMIMASGCIVSVAMVFPPASGIASKFVYTPGTHHCSPSWQDSCFYYTTSLALGYCVTVPSMIISYVLITLKVKKSSDRVRKLNTGDLNALQTRAQSAKDLPTQSSTELGVINDCAISVGTNTRVDSIGCTDTDQEQRGTDQRITDNDDGQTMPGGVSELRLTKLRKKHLHNIAMRNRLHLQPQPKEALDTALENLSKRILDIKKALTTLLFKLETEPDTIQWPSLLDSFALLSGHLNVLTNIYFKNQGSNLENVVLRPLNLSKDPDEQLDNLTERRVQSFSNEVVPNYLRTKPEPATEEKERGKQRDAGQVSQELATVSAK</sequence>
<comment type="caution">
    <text evidence="15">The sequence shown here is derived from an EMBL/GenBank/DDBJ whole genome shotgun (WGS) entry which is preliminary data.</text>
</comment>
<comment type="subunit">
    <text evidence="11">Component of the Mediator complex.</text>
</comment>
<dbReference type="SUPFAM" id="SSF81321">
    <property type="entry name" value="Family A G protein-coupled receptor-like"/>
    <property type="match status" value="1"/>
</dbReference>
<feature type="transmembrane region" description="Helical" evidence="13">
    <location>
        <begin position="145"/>
        <end position="169"/>
    </location>
</feature>
<name>A0A2G8L1I7_STIJA</name>
<keyword evidence="16" id="KW-1185">Reference proteome</keyword>
<dbReference type="EMBL" id="MRZV01000263">
    <property type="protein sequence ID" value="PIK54117.1"/>
    <property type="molecule type" value="Genomic_DNA"/>
</dbReference>
<evidence type="ECO:0000256" key="11">
    <source>
        <dbReference type="RuleBase" id="RU364144"/>
    </source>
</evidence>
<feature type="transmembrane region" description="Helical" evidence="13">
    <location>
        <begin position="32"/>
        <end position="54"/>
    </location>
</feature>
<organism evidence="15 16">
    <name type="scientific">Stichopus japonicus</name>
    <name type="common">Sea cucumber</name>
    <dbReference type="NCBI Taxonomy" id="307972"/>
    <lineage>
        <taxon>Eukaryota</taxon>
        <taxon>Metazoa</taxon>
        <taxon>Echinodermata</taxon>
        <taxon>Eleutherozoa</taxon>
        <taxon>Echinozoa</taxon>
        <taxon>Holothuroidea</taxon>
        <taxon>Aspidochirotacea</taxon>
        <taxon>Aspidochirotida</taxon>
        <taxon>Stichopodidae</taxon>
        <taxon>Apostichopus</taxon>
    </lineage>
</organism>
<dbReference type="PANTHER" id="PTHR13074:SF9">
    <property type="entry name" value="MEDIATOR OF RNA POLYMERASE II TRANSCRIPTION SUBUNIT 8"/>
    <property type="match status" value="1"/>
</dbReference>
<feature type="domain" description="G-protein coupled receptors family 1 profile" evidence="14">
    <location>
        <begin position="45"/>
        <end position="239"/>
    </location>
</feature>
<dbReference type="PROSITE" id="PS50262">
    <property type="entry name" value="G_PROTEIN_RECEP_F1_2"/>
    <property type="match status" value="1"/>
</dbReference>
<feature type="transmembrane region" description="Helical" evidence="13">
    <location>
        <begin position="189"/>
        <end position="213"/>
    </location>
</feature>
<keyword evidence="10 11" id="KW-0539">Nucleus</keyword>
<evidence type="ECO:0000256" key="7">
    <source>
        <dbReference type="ARBA" id="ARBA00023136"/>
    </source>
</evidence>
<dbReference type="InterPro" id="IPR000276">
    <property type="entry name" value="GPCR_Rhodpsn"/>
</dbReference>
<dbReference type="GO" id="GO:0006357">
    <property type="term" value="P:regulation of transcription by RNA polymerase II"/>
    <property type="evidence" value="ECO:0007669"/>
    <property type="project" value="InterPro"/>
</dbReference>
<dbReference type="CDD" id="cd00637">
    <property type="entry name" value="7tm_classA_rhodopsin-like"/>
    <property type="match status" value="1"/>
</dbReference>
<reference evidence="15 16" key="1">
    <citation type="journal article" date="2017" name="PLoS Biol.">
        <title>The sea cucumber genome provides insights into morphological evolution and visceral regeneration.</title>
        <authorList>
            <person name="Zhang X."/>
            <person name="Sun L."/>
            <person name="Yuan J."/>
            <person name="Sun Y."/>
            <person name="Gao Y."/>
            <person name="Zhang L."/>
            <person name="Li S."/>
            <person name="Dai H."/>
            <person name="Hamel J.F."/>
            <person name="Liu C."/>
            <person name="Yu Y."/>
            <person name="Liu S."/>
            <person name="Lin W."/>
            <person name="Guo K."/>
            <person name="Jin S."/>
            <person name="Xu P."/>
            <person name="Storey K.B."/>
            <person name="Huan P."/>
            <person name="Zhang T."/>
            <person name="Zhou Y."/>
            <person name="Zhang J."/>
            <person name="Lin C."/>
            <person name="Li X."/>
            <person name="Xing L."/>
            <person name="Huo D."/>
            <person name="Sun M."/>
            <person name="Wang L."/>
            <person name="Mercier A."/>
            <person name="Li F."/>
            <person name="Yang H."/>
            <person name="Xiang J."/>
        </authorList>
    </citation>
    <scope>NUCLEOTIDE SEQUENCE [LARGE SCALE GENOMIC DNA]</scope>
    <source>
        <strain evidence="15">Shaxun</strain>
        <tissue evidence="15">Muscle</tissue>
    </source>
</reference>
<evidence type="ECO:0000256" key="2">
    <source>
        <dbReference type="ARBA" id="ARBA00004370"/>
    </source>
</evidence>
<dbReference type="GO" id="GO:0016592">
    <property type="term" value="C:mediator complex"/>
    <property type="evidence" value="ECO:0007669"/>
    <property type="project" value="InterPro"/>
</dbReference>
<evidence type="ECO:0000256" key="9">
    <source>
        <dbReference type="ARBA" id="ARBA00023163"/>
    </source>
</evidence>
<keyword evidence="6 11" id="KW-0805">Transcription regulation</keyword>
<feature type="compositionally biased region" description="Basic and acidic residues" evidence="12">
    <location>
        <begin position="436"/>
        <end position="452"/>
    </location>
</feature>
<evidence type="ECO:0000256" key="3">
    <source>
        <dbReference type="ARBA" id="ARBA00005716"/>
    </source>
</evidence>
<comment type="similarity">
    <text evidence="3 11">Belongs to the Mediator complex subunit 8 family.</text>
</comment>
<evidence type="ECO:0000256" key="6">
    <source>
        <dbReference type="ARBA" id="ARBA00023015"/>
    </source>
</evidence>
<feature type="compositionally biased region" description="Polar residues" evidence="12">
    <location>
        <begin position="455"/>
        <end position="466"/>
    </location>
</feature>
<feature type="compositionally biased region" description="Basic and acidic residues" evidence="12">
    <location>
        <begin position="279"/>
        <end position="290"/>
    </location>
</feature>
<feature type="transmembrane region" description="Helical" evidence="13">
    <location>
        <begin position="66"/>
        <end position="88"/>
    </location>
</feature>
<comment type="function">
    <text evidence="11">Component of the Mediator complex, a coactivator involved in the regulated transcription of nearly all RNA polymerase II-dependent genes. Mediator functions as a bridge to convey information from gene-specific regulatory proteins to the basal RNA polymerase II transcription machinery. Mediator is recruited to promoters by direct interactions with regulatory proteins and serves as a scaffold for the assembly of a functional preinitiation complex with RNA polymerase II and the general transcription factors.</text>
</comment>
<evidence type="ECO:0000313" key="15">
    <source>
        <dbReference type="EMBL" id="PIK54117.1"/>
    </source>
</evidence>
<comment type="subcellular location">
    <subcellularLocation>
        <location evidence="2">Membrane</location>
    </subcellularLocation>
    <subcellularLocation>
        <location evidence="1 11">Nucleus</location>
    </subcellularLocation>
</comment>
<dbReference type="GO" id="GO:0000978">
    <property type="term" value="F:RNA polymerase II cis-regulatory region sequence-specific DNA binding"/>
    <property type="evidence" value="ECO:0007669"/>
    <property type="project" value="TreeGrafter"/>
</dbReference>
<protein>
    <recommendedName>
        <fullName evidence="11">Mediator of RNA polymerase II transcription subunit 8</fullName>
    </recommendedName>
    <alternativeName>
        <fullName evidence="11">Mediator complex subunit 8</fullName>
    </alternativeName>
</protein>
<dbReference type="Pfam" id="PF10232">
    <property type="entry name" value="Med8"/>
    <property type="match status" value="1"/>
</dbReference>
<feature type="transmembrane region" description="Helical" evidence="13">
    <location>
        <begin position="108"/>
        <end position="133"/>
    </location>
</feature>
<evidence type="ECO:0000256" key="12">
    <source>
        <dbReference type="SAM" id="MobiDB-lite"/>
    </source>
</evidence>
<evidence type="ECO:0000256" key="10">
    <source>
        <dbReference type="ARBA" id="ARBA00023242"/>
    </source>
</evidence>
<evidence type="ECO:0000256" key="1">
    <source>
        <dbReference type="ARBA" id="ARBA00004123"/>
    </source>
</evidence>
<evidence type="ECO:0000256" key="5">
    <source>
        <dbReference type="ARBA" id="ARBA00022989"/>
    </source>
</evidence>
<dbReference type="GO" id="GO:0003712">
    <property type="term" value="F:transcription coregulator activity"/>
    <property type="evidence" value="ECO:0007669"/>
    <property type="project" value="InterPro"/>
</dbReference>
<keyword evidence="7 13" id="KW-0472">Membrane</keyword>
<feature type="region of interest" description="Disordered" evidence="12">
    <location>
        <begin position="272"/>
        <end position="297"/>
    </location>
</feature>
<evidence type="ECO:0000256" key="13">
    <source>
        <dbReference type="SAM" id="Phobius"/>
    </source>
</evidence>
<keyword evidence="4 13" id="KW-0812">Transmembrane</keyword>
<proteinExistence type="inferred from homology"/>
<dbReference type="GO" id="GO:0016020">
    <property type="term" value="C:membrane"/>
    <property type="evidence" value="ECO:0007669"/>
    <property type="project" value="UniProtKB-SubCell"/>
</dbReference>
<dbReference type="GO" id="GO:0070847">
    <property type="term" value="C:core mediator complex"/>
    <property type="evidence" value="ECO:0007669"/>
    <property type="project" value="TreeGrafter"/>
</dbReference>
<evidence type="ECO:0000313" key="16">
    <source>
        <dbReference type="Proteomes" id="UP000230750"/>
    </source>
</evidence>
<accession>A0A2G8L1I7</accession>
<dbReference type="Proteomes" id="UP000230750">
    <property type="component" value="Unassembled WGS sequence"/>
</dbReference>
<dbReference type="AlphaFoldDB" id="A0A2G8L1I7"/>
<feature type="region of interest" description="Disordered" evidence="12">
    <location>
        <begin position="428"/>
        <end position="466"/>
    </location>
</feature>
<dbReference type="OrthoDB" id="150687at2759"/>
<keyword evidence="9 11" id="KW-0804">Transcription</keyword>